<sequence>MSAFLHLHGHGSLTTETNQDGIPSTDHGLIQAVLLSLSCCNNGSLTVVLKMIARVRNDKERGAVKCGVLEEIMTMILLEQENLA</sequence>
<dbReference type="EMBL" id="KI536661">
    <property type="protein sequence ID" value="ESR53243.1"/>
    <property type="molecule type" value="Genomic_DNA"/>
</dbReference>
<accession>V4SZG8</accession>
<dbReference type="AlphaFoldDB" id="V4SZG8"/>
<proteinExistence type="predicted"/>
<organism evidence="1 2">
    <name type="scientific">Citrus clementina</name>
    <name type="common">Clementine</name>
    <name type="synonym">Citrus deliciosa x Citrus sinensis</name>
    <dbReference type="NCBI Taxonomy" id="85681"/>
    <lineage>
        <taxon>Eukaryota</taxon>
        <taxon>Viridiplantae</taxon>
        <taxon>Streptophyta</taxon>
        <taxon>Embryophyta</taxon>
        <taxon>Tracheophyta</taxon>
        <taxon>Spermatophyta</taxon>
        <taxon>Magnoliopsida</taxon>
        <taxon>eudicotyledons</taxon>
        <taxon>Gunneridae</taxon>
        <taxon>Pentapetalae</taxon>
        <taxon>rosids</taxon>
        <taxon>malvids</taxon>
        <taxon>Sapindales</taxon>
        <taxon>Rutaceae</taxon>
        <taxon>Aurantioideae</taxon>
        <taxon>Citrus</taxon>
    </lineage>
</organism>
<dbReference type="Proteomes" id="UP000030687">
    <property type="component" value="Unassembled WGS sequence"/>
</dbReference>
<reference evidence="1 2" key="1">
    <citation type="submission" date="2013-10" db="EMBL/GenBank/DDBJ databases">
        <authorList>
            <consortium name="International Citrus Genome Consortium"/>
            <person name="Jenkins J."/>
            <person name="Schmutz J."/>
            <person name="Prochnik S."/>
            <person name="Rokhsar D."/>
            <person name="Gmitter F."/>
            <person name="Ollitrault P."/>
            <person name="Machado M."/>
            <person name="Talon M."/>
            <person name="Wincker P."/>
            <person name="Jaillon O."/>
            <person name="Morgante M."/>
        </authorList>
    </citation>
    <scope>NUCLEOTIDE SEQUENCE</scope>
    <source>
        <strain evidence="2">cv. Clemenules</strain>
    </source>
</reference>
<keyword evidence="2" id="KW-1185">Reference proteome</keyword>
<evidence type="ECO:0000313" key="2">
    <source>
        <dbReference type="Proteomes" id="UP000030687"/>
    </source>
</evidence>
<gene>
    <name evidence="1" type="ORF">CICLE_v10023114mg</name>
</gene>
<name>V4SZG8_CITCL</name>
<dbReference type="InParanoid" id="V4SZG8"/>
<protein>
    <submittedName>
        <fullName evidence="1">Uncharacterized protein</fullName>
    </submittedName>
</protein>
<dbReference type="KEGG" id="cic:CICLE_v10023114mg"/>
<evidence type="ECO:0000313" key="1">
    <source>
        <dbReference type="EMBL" id="ESR53243.1"/>
    </source>
</evidence>
<dbReference type="Gramene" id="ESR53243">
    <property type="protein sequence ID" value="ESR53243"/>
    <property type="gene ID" value="CICLE_v10023114mg"/>
</dbReference>